<gene>
    <name evidence="1" type="ORF">WISP_63910</name>
</gene>
<evidence type="ECO:0000313" key="2">
    <source>
        <dbReference type="Proteomes" id="UP001145742"/>
    </source>
</evidence>
<protein>
    <submittedName>
        <fullName evidence="1">Uncharacterized protein</fullName>
    </submittedName>
</protein>
<name>A0ABQ9DE80_9PASS</name>
<keyword evidence="2" id="KW-1185">Reference proteome</keyword>
<reference evidence="1" key="1">
    <citation type="submission" date="2019-10" db="EMBL/GenBank/DDBJ databases">
        <authorList>
            <person name="Soares A.E.R."/>
            <person name="Aleixo A."/>
            <person name="Schneider P."/>
            <person name="Miyaki C.Y."/>
            <person name="Schneider M.P."/>
            <person name="Mello C."/>
            <person name="Vasconcelos A.T.R."/>
        </authorList>
    </citation>
    <scope>NUCLEOTIDE SEQUENCE</scope>
    <source>
        <tissue evidence="1">Muscle</tissue>
    </source>
</reference>
<dbReference type="EMBL" id="WHWB01033753">
    <property type="protein sequence ID" value="KAJ7417532.1"/>
    <property type="molecule type" value="Genomic_DNA"/>
</dbReference>
<organism evidence="1 2">
    <name type="scientific">Willisornis vidua</name>
    <name type="common">Xingu scale-backed antbird</name>
    <dbReference type="NCBI Taxonomy" id="1566151"/>
    <lineage>
        <taxon>Eukaryota</taxon>
        <taxon>Metazoa</taxon>
        <taxon>Chordata</taxon>
        <taxon>Craniata</taxon>
        <taxon>Vertebrata</taxon>
        <taxon>Euteleostomi</taxon>
        <taxon>Archelosauria</taxon>
        <taxon>Archosauria</taxon>
        <taxon>Dinosauria</taxon>
        <taxon>Saurischia</taxon>
        <taxon>Theropoda</taxon>
        <taxon>Coelurosauria</taxon>
        <taxon>Aves</taxon>
        <taxon>Neognathae</taxon>
        <taxon>Neoaves</taxon>
        <taxon>Telluraves</taxon>
        <taxon>Australaves</taxon>
        <taxon>Passeriformes</taxon>
        <taxon>Thamnophilidae</taxon>
        <taxon>Willisornis</taxon>
    </lineage>
</organism>
<sequence>MEKVLRKLTQKDALHDLLLVNRVDLMRAVEIDGHSDHKVIKFKISVDRRKSVSKTSTLDIDFRLLRELAIKVSLENVFADAGVHRCRSLFKSPPKDTGATNCKAFNTISHRILLHKMSSTQLDKHIMWWGKKKRTEWEEDNTFINVWVTGDLRANAHDWFLLQGFPDDTLSPSSVAIKGMKLSSGTQHGRSYITYVIMARLRKQRFGKGTTHACCKSAGV</sequence>
<dbReference type="Proteomes" id="UP001145742">
    <property type="component" value="Unassembled WGS sequence"/>
</dbReference>
<proteinExistence type="predicted"/>
<accession>A0ABQ9DE80</accession>
<comment type="caution">
    <text evidence="1">The sequence shown here is derived from an EMBL/GenBank/DDBJ whole genome shotgun (WGS) entry which is preliminary data.</text>
</comment>
<evidence type="ECO:0000313" key="1">
    <source>
        <dbReference type="EMBL" id="KAJ7417532.1"/>
    </source>
</evidence>